<name>A0A4Z0P3U9_9BACT</name>
<dbReference type="AlphaFoldDB" id="A0A4Z0P3U9"/>
<dbReference type="Proteomes" id="UP000298337">
    <property type="component" value="Unassembled WGS sequence"/>
</dbReference>
<feature type="transmembrane region" description="Helical" evidence="1">
    <location>
        <begin position="78"/>
        <end position="97"/>
    </location>
</feature>
<reference evidence="2 3" key="1">
    <citation type="submission" date="2019-04" db="EMBL/GenBank/DDBJ databases">
        <authorList>
            <person name="Feng G."/>
            <person name="Zhang J."/>
            <person name="Zhu H."/>
        </authorList>
    </citation>
    <scope>NUCLEOTIDE SEQUENCE [LARGE SCALE GENOMIC DNA]</scope>
    <source>
        <strain evidence="2 3">92R-1</strain>
    </source>
</reference>
<evidence type="ECO:0000313" key="2">
    <source>
        <dbReference type="EMBL" id="TGE05575.1"/>
    </source>
</evidence>
<dbReference type="RefSeq" id="WP_135435888.1">
    <property type="nucleotide sequence ID" value="NZ_SRLA01000004.1"/>
</dbReference>
<protein>
    <submittedName>
        <fullName evidence="2">Uncharacterized protein</fullName>
    </submittedName>
</protein>
<dbReference type="EMBL" id="SRLA01000004">
    <property type="protein sequence ID" value="TGE05575.1"/>
    <property type="molecule type" value="Genomic_DNA"/>
</dbReference>
<keyword evidence="3" id="KW-1185">Reference proteome</keyword>
<evidence type="ECO:0000313" key="3">
    <source>
        <dbReference type="Proteomes" id="UP000298337"/>
    </source>
</evidence>
<feature type="transmembrane region" description="Helical" evidence="1">
    <location>
        <begin position="41"/>
        <end position="66"/>
    </location>
</feature>
<comment type="caution">
    <text evidence="2">The sequence shown here is derived from an EMBL/GenBank/DDBJ whole genome shotgun (WGS) entry which is preliminary data.</text>
</comment>
<keyword evidence="1" id="KW-0472">Membrane</keyword>
<keyword evidence="1" id="KW-1133">Transmembrane helix</keyword>
<proteinExistence type="predicted"/>
<keyword evidence="1" id="KW-0812">Transmembrane</keyword>
<evidence type="ECO:0000256" key="1">
    <source>
        <dbReference type="SAM" id="Phobius"/>
    </source>
</evidence>
<accession>A0A4Z0P3U9</accession>
<gene>
    <name evidence="2" type="ORF">EU556_19945</name>
</gene>
<organism evidence="2 3">
    <name type="scientific">Hymenobacter fodinae</name>
    <dbReference type="NCBI Taxonomy" id="2510796"/>
    <lineage>
        <taxon>Bacteria</taxon>
        <taxon>Pseudomonadati</taxon>
        <taxon>Bacteroidota</taxon>
        <taxon>Cytophagia</taxon>
        <taxon>Cytophagales</taxon>
        <taxon>Hymenobacteraceae</taxon>
        <taxon>Hymenobacter</taxon>
    </lineage>
</organism>
<sequence>MSFVKRLEEAQRAAQIKALGGEEAYQAYRKKRRRTEMAGKAIGVVVAVLLAVIIYAVVAWVIQWGWNAVVASFNGPELSYRGSCGIVVLLVVVSMFFKRSKS</sequence>